<proteinExistence type="predicted"/>
<name>A0A318Z3F1_ASPNB</name>
<dbReference type="AlphaFoldDB" id="A0A318Z3F1"/>
<dbReference type="RefSeq" id="XP_025476970.1">
    <property type="nucleotide sequence ID" value="XM_025628064.1"/>
</dbReference>
<sequence length="133" mass="14650">MAFEIVYWRFGVFSSGVAICVGVILACNDATLVRPIKSGESSSATSPHVIAMQVLNIIILPDLSCQCSYGDIRISARFSIQTRLQHVLVRLAQTSNAEMCATEERIKVSRAVVPEFPPYEHCGTYIVLELSDQ</sequence>
<reference evidence="2" key="1">
    <citation type="submission" date="2016-12" db="EMBL/GenBank/DDBJ databases">
        <title>The genomes of Aspergillus section Nigri reveals drivers in fungal speciation.</title>
        <authorList>
            <consortium name="DOE Joint Genome Institute"/>
            <person name="Vesth T.C."/>
            <person name="Nybo J."/>
            <person name="Theobald S."/>
            <person name="Brandl J."/>
            <person name="Frisvad J.C."/>
            <person name="Nielsen K.F."/>
            <person name="Lyhne E.K."/>
            <person name="Kogle M.E."/>
            <person name="Kuo A."/>
            <person name="Riley R."/>
            <person name="Clum A."/>
            <person name="Nolan M."/>
            <person name="Lipzen A."/>
            <person name="Salamov A."/>
            <person name="Henrissat B."/>
            <person name="Wiebenga A."/>
            <person name="De Vries R.P."/>
            <person name="Grigoriev I.V."/>
            <person name="Mortensen U.H."/>
            <person name="Andersen M.R."/>
            <person name="Baker S.E."/>
        </authorList>
    </citation>
    <scope>NUCLEOTIDE SEQUENCE [LARGE SCALE GENOMIC DNA]</scope>
    <source>
        <strain evidence="2">CBS 115656</strain>
    </source>
</reference>
<keyword evidence="1" id="KW-1133">Transmembrane helix</keyword>
<accession>A0A318Z3F1</accession>
<protein>
    <submittedName>
        <fullName evidence="2">Uncharacterized protein</fullName>
    </submittedName>
</protein>
<gene>
    <name evidence="2" type="ORF">BO87DRAFT_442717</name>
</gene>
<evidence type="ECO:0000313" key="2">
    <source>
        <dbReference type="EMBL" id="PYH31492.1"/>
    </source>
</evidence>
<keyword evidence="1" id="KW-0812">Transmembrane</keyword>
<evidence type="ECO:0000256" key="1">
    <source>
        <dbReference type="SAM" id="Phobius"/>
    </source>
</evidence>
<dbReference type="Proteomes" id="UP000247647">
    <property type="component" value="Unassembled WGS sequence"/>
</dbReference>
<feature type="transmembrane region" description="Helical" evidence="1">
    <location>
        <begin position="6"/>
        <end position="27"/>
    </location>
</feature>
<organism evidence="2 3">
    <name type="scientific">Aspergillus neoniger (strain CBS 115656)</name>
    <dbReference type="NCBI Taxonomy" id="1448310"/>
    <lineage>
        <taxon>Eukaryota</taxon>
        <taxon>Fungi</taxon>
        <taxon>Dikarya</taxon>
        <taxon>Ascomycota</taxon>
        <taxon>Pezizomycotina</taxon>
        <taxon>Eurotiomycetes</taxon>
        <taxon>Eurotiomycetidae</taxon>
        <taxon>Eurotiales</taxon>
        <taxon>Aspergillaceae</taxon>
        <taxon>Aspergillus</taxon>
        <taxon>Aspergillus subgen. Circumdati</taxon>
    </lineage>
</organism>
<keyword evidence="3" id="KW-1185">Reference proteome</keyword>
<dbReference type="GeneID" id="37130520"/>
<keyword evidence="1" id="KW-0472">Membrane</keyword>
<dbReference type="EMBL" id="KZ821473">
    <property type="protein sequence ID" value="PYH31492.1"/>
    <property type="molecule type" value="Genomic_DNA"/>
</dbReference>
<evidence type="ECO:0000313" key="3">
    <source>
        <dbReference type="Proteomes" id="UP000247647"/>
    </source>
</evidence>